<comment type="caution">
    <text evidence="2">The sequence shown here is derived from an EMBL/GenBank/DDBJ whole genome shotgun (WGS) entry which is preliminary data.</text>
</comment>
<dbReference type="SUPFAM" id="SSF52096">
    <property type="entry name" value="ClpP/crotonase"/>
    <property type="match status" value="1"/>
</dbReference>
<comment type="similarity">
    <text evidence="1">Belongs to the enoyl-CoA hydratase/isomerase family.</text>
</comment>
<name>A0A5N6KRE4_9ROSI</name>
<dbReference type="InterPro" id="IPR029045">
    <property type="entry name" value="ClpP/crotonase-like_dom_sf"/>
</dbReference>
<sequence>MPPLPPPVSLPKSYNDLKFEEIRVSHHPASSPDPTPVIIVTLYRPKNYNAFTDKMCEELERIYALLSIDDRVKAVVMTGHGRMYCAGADLNQGFKLDGSLHREAETEKTHRDGGGRVALAIHHCAKPVIGAIQGAAVGVGITMTLPMTIRVGWAKAKIGFVFARRGLVSEGASSFFLPRLIGHGKAMHLVTTGLTYPADHKLLDGLFTEITEKQEEVLPRALEIADDIVKNTSSVSNFLISELMWRGPLSAEETHLLDSKILFGLRSSVDNEEGVKSFLEKRPVKFTGSVQRDAPPAYPWHTPINVLVKPGAAEHPKPKFMTCHNLLHPFSVPLCSHPNQRNDNKALNKGGRPGGGEELGGCLLGNTVGEGELEALLDDLLDVRPPEISGLLNLNDLQDLEIVLATDFERESDLEDETYVDRPETRAVTRGHVLVEGLDSIRSGQLTVLLVHVVGSRTYCIDGDDFTVGLLGLSETRQEIPEAGLGDNVVGRKDAHAVELGSRVGLGRQKPTDDLVFLEATFENQQRSAAKSSQYTTTSYPDLPFCNQMTPLHPLLLDVLVVAKSLRNRLHPVVCHSMGRFRYAAEDAFSIRECVDWLGAENVAVGETFCRVSRTTRMLHSATNIATPVDLSFFLTHSIVCRRQDDDQAQPADSAQPFPQGLAALRAHALQPGNSHLSLRLREVAPAALFSTDGLSLSASLVENICSTNNPLTRYQIAWQEGLAPHQACREGCKGRSSSHRQAPPCCAMPHP</sequence>
<keyword evidence="3" id="KW-1185">Reference proteome</keyword>
<dbReference type="InterPro" id="IPR001753">
    <property type="entry name" value="Enoyl-CoA_hydra/iso"/>
</dbReference>
<gene>
    <name evidence="2" type="ORF">FH972_021958</name>
</gene>
<proteinExistence type="inferred from homology"/>
<evidence type="ECO:0000256" key="1">
    <source>
        <dbReference type="ARBA" id="ARBA00005254"/>
    </source>
</evidence>
<dbReference type="EMBL" id="VIBQ01000010">
    <property type="protein sequence ID" value="KAB8339019.1"/>
    <property type="molecule type" value="Genomic_DNA"/>
</dbReference>
<dbReference type="PANTHER" id="PTHR43684:SF4">
    <property type="entry name" value="ENOYL-COA HYDRATASE_ISOMERASE FAMILY PROTEIN (AFU_ORTHOLOGUE AFUA_1G01890)"/>
    <property type="match status" value="1"/>
</dbReference>
<dbReference type="InterPro" id="IPR051053">
    <property type="entry name" value="ECH/Chromodomain_protein"/>
</dbReference>
<evidence type="ECO:0000313" key="3">
    <source>
        <dbReference type="Proteomes" id="UP000327013"/>
    </source>
</evidence>
<evidence type="ECO:0000313" key="2">
    <source>
        <dbReference type="EMBL" id="KAB8339019.1"/>
    </source>
</evidence>
<reference evidence="2 3" key="1">
    <citation type="submission" date="2019-06" db="EMBL/GenBank/DDBJ databases">
        <title>A chromosomal-level reference genome of Carpinus fangiana (Coryloideae, Betulaceae).</title>
        <authorList>
            <person name="Yang X."/>
            <person name="Wang Z."/>
            <person name="Zhang L."/>
            <person name="Hao G."/>
            <person name="Liu J."/>
            <person name="Yang Y."/>
        </authorList>
    </citation>
    <scope>NUCLEOTIDE SEQUENCE [LARGE SCALE GENOMIC DNA]</scope>
    <source>
        <strain evidence="2">Cfa_2016G</strain>
        <tissue evidence="2">Leaf</tissue>
    </source>
</reference>
<accession>A0A5N6KRE4</accession>
<dbReference type="Gene3D" id="3.90.226.10">
    <property type="entry name" value="2-enoyl-CoA Hydratase, Chain A, domain 1"/>
    <property type="match status" value="1"/>
</dbReference>
<dbReference type="PANTHER" id="PTHR43684">
    <property type="match status" value="1"/>
</dbReference>
<dbReference type="CDD" id="cd06558">
    <property type="entry name" value="crotonase-like"/>
    <property type="match status" value="1"/>
</dbReference>
<dbReference type="OrthoDB" id="1939016at2759"/>
<dbReference type="AlphaFoldDB" id="A0A5N6KRE4"/>
<organism evidence="2 3">
    <name type="scientific">Carpinus fangiana</name>
    <dbReference type="NCBI Taxonomy" id="176857"/>
    <lineage>
        <taxon>Eukaryota</taxon>
        <taxon>Viridiplantae</taxon>
        <taxon>Streptophyta</taxon>
        <taxon>Embryophyta</taxon>
        <taxon>Tracheophyta</taxon>
        <taxon>Spermatophyta</taxon>
        <taxon>Magnoliopsida</taxon>
        <taxon>eudicotyledons</taxon>
        <taxon>Gunneridae</taxon>
        <taxon>Pentapetalae</taxon>
        <taxon>rosids</taxon>
        <taxon>fabids</taxon>
        <taxon>Fagales</taxon>
        <taxon>Betulaceae</taxon>
        <taxon>Carpinus</taxon>
    </lineage>
</organism>
<dbReference type="Pfam" id="PF00378">
    <property type="entry name" value="ECH_1"/>
    <property type="match status" value="1"/>
</dbReference>
<evidence type="ECO:0008006" key="4">
    <source>
        <dbReference type="Google" id="ProtNLM"/>
    </source>
</evidence>
<dbReference type="Proteomes" id="UP000327013">
    <property type="component" value="Unassembled WGS sequence"/>
</dbReference>
<protein>
    <recommendedName>
        <fullName evidence="4">Enoyl-CoA hydratase</fullName>
    </recommendedName>
</protein>